<name>A0A167GEJ3_CALVF</name>
<organism evidence="2 3">
    <name type="scientific">Calocera viscosa (strain TUFC12733)</name>
    <dbReference type="NCBI Taxonomy" id="1330018"/>
    <lineage>
        <taxon>Eukaryota</taxon>
        <taxon>Fungi</taxon>
        <taxon>Dikarya</taxon>
        <taxon>Basidiomycota</taxon>
        <taxon>Agaricomycotina</taxon>
        <taxon>Dacrymycetes</taxon>
        <taxon>Dacrymycetales</taxon>
        <taxon>Dacrymycetaceae</taxon>
        <taxon>Calocera</taxon>
    </lineage>
</organism>
<dbReference type="EMBL" id="KV417341">
    <property type="protein sequence ID" value="KZO90473.1"/>
    <property type="molecule type" value="Genomic_DNA"/>
</dbReference>
<protein>
    <submittedName>
        <fullName evidence="2">Uncharacterized protein</fullName>
    </submittedName>
</protein>
<keyword evidence="3" id="KW-1185">Reference proteome</keyword>
<dbReference type="AlphaFoldDB" id="A0A167GEJ3"/>
<dbReference type="Proteomes" id="UP000076738">
    <property type="component" value="Unassembled WGS sequence"/>
</dbReference>
<proteinExistence type="predicted"/>
<accession>A0A167GEJ3</accession>
<evidence type="ECO:0000313" key="2">
    <source>
        <dbReference type="EMBL" id="KZO90473.1"/>
    </source>
</evidence>
<sequence>MRRRFARCVGRRWRARHEDTGLEIGLDVVCEMMRDRLLSYGLLPTPGTEYTPSPAGPAEGEEVATTSSLPRPESPPCGGTQAAGLCGADGSRPPSSRLCKPPCVSSPPIPSAHLTCPLPSYRSCLCAGPHPAGHSGAQGCRRL</sequence>
<gene>
    <name evidence="2" type="ORF">CALVIDRAFT_393206</name>
</gene>
<feature type="region of interest" description="Disordered" evidence="1">
    <location>
        <begin position="43"/>
        <end position="104"/>
    </location>
</feature>
<reference evidence="2 3" key="1">
    <citation type="journal article" date="2016" name="Mol. Biol. Evol.">
        <title>Comparative Genomics of Early-Diverging Mushroom-Forming Fungi Provides Insights into the Origins of Lignocellulose Decay Capabilities.</title>
        <authorList>
            <person name="Nagy L.G."/>
            <person name="Riley R."/>
            <person name="Tritt A."/>
            <person name="Adam C."/>
            <person name="Daum C."/>
            <person name="Floudas D."/>
            <person name="Sun H."/>
            <person name="Yadav J.S."/>
            <person name="Pangilinan J."/>
            <person name="Larsson K.H."/>
            <person name="Matsuura K."/>
            <person name="Barry K."/>
            <person name="Labutti K."/>
            <person name="Kuo R."/>
            <person name="Ohm R.A."/>
            <person name="Bhattacharya S.S."/>
            <person name="Shirouzu T."/>
            <person name="Yoshinaga Y."/>
            <person name="Martin F.M."/>
            <person name="Grigoriev I.V."/>
            <person name="Hibbett D.S."/>
        </authorList>
    </citation>
    <scope>NUCLEOTIDE SEQUENCE [LARGE SCALE GENOMIC DNA]</scope>
    <source>
        <strain evidence="2 3">TUFC12733</strain>
    </source>
</reference>
<evidence type="ECO:0000313" key="3">
    <source>
        <dbReference type="Proteomes" id="UP000076738"/>
    </source>
</evidence>
<evidence type="ECO:0000256" key="1">
    <source>
        <dbReference type="SAM" id="MobiDB-lite"/>
    </source>
</evidence>